<evidence type="ECO:0000256" key="7">
    <source>
        <dbReference type="RuleBase" id="RU364056"/>
    </source>
</evidence>
<dbReference type="InterPro" id="IPR015421">
    <property type="entry name" value="PyrdxlP-dep_Trfase_major"/>
</dbReference>
<dbReference type="PANTHER" id="PTHR11773:SF1">
    <property type="entry name" value="GLYCINE DEHYDROGENASE (DECARBOXYLATING), MITOCHONDRIAL"/>
    <property type="match status" value="1"/>
</dbReference>
<feature type="domain" description="Glycine dehydrogenase C-terminal" evidence="10">
    <location>
        <begin position="875"/>
        <end position="996"/>
    </location>
</feature>
<evidence type="ECO:0000256" key="4">
    <source>
        <dbReference type="ARBA" id="ARBA00023002"/>
    </source>
</evidence>
<comment type="subcellular location">
    <subcellularLocation>
        <location evidence="7">Mitochondrion</location>
    </subcellularLocation>
</comment>
<keyword evidence="4 7" id="KW-0560">Oxidoreductase</keyword>
<dbReference type="GO" id="GO:0030170">
    <property type="term" value="F:pyridoxal phosphate binding"/>
    <property type="evidence" value="ECO:0007669"/>
    <property type="project" value="TreeGrafter"/>
</dbReference>
<keyword evidence="7" id="KW-0809">Transit peptide</keyword>
<dbReference type="GO" id="GO:0004375">
    <property type="term" value="F:glycine dehydrogenase (decarboxylating) activity"/>
    <property type="evidence" value="ECO:0007669"/>
    <property type="project" value="UniProtKB-UniRule"/>
</dbReference>
<gene>
    <name evidence="11" type="ORF">G7Z17_g7327</name>
</gene>
<dbReference type="InterPro" id="IPR015424">
    <property type="entry name" value="PyrdxlP-dep_Trfase"/>
</dbReference>
<keyword evidence="7" id="KW-0496">Mitochondrion</keyword>
<dbReference type="GO" id="GO:0005960">
    <property type="term" value="C:glycine cleavage complex"/>
    <property type="evidence" value="ECO:0007669"/>
    <property type="project" value="TreeGrafter"/>
</dbReference>
<name>A0A9P5LEB5_9HYPO</name>
<evidence type="ECO:0000256" key="6">
    <source>
        <dbReference type="PIRSR" id="PIRSR603437-50"/>
    </source>
</evidence>
<dbReference type="Pfam" id="PF21478">
    <property type="entry name" value="GcvP2_C"/>
    <property type="match status" value="1"/>
</dbReference>
<evidence type="ECO:0000313" key="11">
    <source>
        <dbReference type="EMBL" id="KAF7548048.1"/>
    </source>
</evidence>
<accession>A0A9P5LEB5</accession>
<dbReference type="Gene3D" id="3.90.1150.10">
    <property type="entry name" value="Aspartate Aminotransferase, domain 1"/>
    <property type="match status" value="1"/>
</dbReference>
<dbReference type="InterPro" id="IPR020581">
    <property type="entry name" value="GDC_P"/>
</dbReference>
<feature type="domain" description="Glycine cleavage system P-protein N-terminal" evidence="9">
    <location>
        <begin position="565"/>
        <end position="838"/>
    </location>
</feature>
<dbReference type="FunFam" id="3.40.640.10:FF:000224">
    <property type="entry name" value="Probable glycine dehydrogenase (decarboxylating) subunit 2"/>
    <property type="match status" value="1"/>
</dbReference>
<evidence type="ECO:0000259" key="10">
    <source>
        <dbReference type="Pfam" id="PF21478"/>
    </source>
</evidence>
<dbReference type="GO" id="GO:0005739">
    <property type="term" value="C:mitochondrion"/>
    <property type="evidence" value="ECO:0007669"/>
    <property type="project" value="UniProtKB-SubCell"/>
</dbReference>
<feature type="region of interest" description="Disordered" evidence="8">
    <location>
        <begin position="986"/>
        <end position="1008"/>
    </location>
</feature>
<evidence type="ECO:0000256" key="3">
    <source>
        <dbReference type="ARBA" id="ARBA00022898"/>
    </source>
</evidence>
<evidence type="ECO:0000256" key="5">
    <source>
        <dbReference type="ARBA" id="ARBA00049026"/>
    </source>
</evidence>
<dbReference type="GO" id="GO:0016594">
    <property type="term" value="F:glycine binding"/>
    <property type="evidence" value="ECO:0007669"/>
    <property type="project" value="TreeGrafter"/>
</dbReference>
<reference evidence="11" key="1">
    <citation type="submission" date="2020-03" db="EMBL/GenBank/DDBJ databases">
        <title>Draft Genome Sequence of Cylindrodendrum hubeiense.</title>
        <authorList>
            <person name="Buettner E."/>
            <person name="Kellner H."/>
        </authorList>
    </citation>
    <scope>NUCLEOTIDE SEQUENCE</scope>
    <source>
        <strain evidence="11">IHI 201604</strain>
    </source>
</reference>
<proteinExistence type="inferred from homology"/>
<dbReference type="SUPFAM" id="SSF53383">
    <property type="entry name" value="PLP-dependent transferases"/>
    <property type="match status" value="2"/>
</dbReference>
<keyword evidence="3 6" id="KW-0663">Pyridoxal phosphate</keyword>
<evidence type="ECO:0000256" key="1">
    <source>
        <dbReference type="ARBA" id="ARBA00001933"/>
    </source>
</evidence>
<comment type="catalytic activity">
    <reaction evidence="5 7">
        <text>N(6)-[(R)-lipoyl]-L-lysyl-[glycine-cleavage complex H protein] + glycine + H(+) = N(6)-[(R)-S(8)-aminomethyldihydrolipoyl]-L-lysyl-[glycine-cleavage complex H protein] + CO2</text>
        <dbReference type="Rhea" id="RHEA:24304"/>
        <dbReference type="Rhea" id="RHEA-COMP:10494"/>
        <dbReference type="Rhea" id="RHEA-COMP:10495"/>
        <dbReference type="ChEBI" id="CHEBI:15378"/>
        <dbReference type="ChEBI" id="CHEBI:16526"/>
        <dbReference type="ChEBI" id="CHEBI:57305"/>
        <dbReference type="ChEBI" id="CHEBI:83099"/>
        <dbReference type="ChEBI" id="CHEBI:83143"/>
        <dbReference type="EC" id="1.4.4.2"/>
    </reaction>
</comment>
<dbReference type="FunFam" id="3.90.1150.10:FF:000007">
    <property type="entry name" value="Glycine dehydrogenase (decarboxylating), mitochondrial"/>
    <property type="match status" value="1"/>
</dbReference>
<dbReference type="InterPro" id="IPR049315">
    <property type="entry name" value="GDC-P_N"/>
</dbReference>
<dbReference type="Pfam" id="PF02347">
    <property type="entry name" value="GDC-P"/>
    <property type="match status" value="2"/>
</dbReference>
<comment type="cofactor">
    <cofactor evidence="1 6 7">
        <name>pyridoxal 5'-phosphate</name>
        <dbReference type="ChEBI" id="CHEBI:597326"/>
    </cofactor>
</comment>
<dbReference type="EMBL" id="JAANBB010000160">
    <property type="protein sequence ID" value="KAF7548048.1"/>
    <property type="molecule type" value="Genomic_DNA"/>
</dbReference>
<dbReference type="OrthoDB" id="6537869at2759"/>
<dbReference type="Gene3D" id="3.40.640.10">
    <property type="entry name" value="Type I PLP-dependent aspartate aminotransferase-like (Major domain)"/>
    <property type="match status" value="2"/>
</dbReference>
<dbReference type="InterPro" id="IPR049316">
    <property type="entry name" value="GDC-P_C"/>
</dbReference>
<dbReference type="Proteomes" id="UP000722485">
    <property type="component" value="Unassembled WGS sequence"/>
</dbReference>
<dbReference type="InterPro" id="IPR015422">
    <property type="entry name" value="PyrdxlP-dep_Trfase_small"/>
</dbReference>
<feature type="domain" description="Glycine cleavage system P-protein N-terminal" evidence="9">
    <location>
        <begin position="85"/>
        <end position="529"/>
    </location>
</feature>
<organism evidence="11 12">
    <name type="scientific">Cylindrodendrum hubeiense</name>
    <dbReference type="NCBI Taxonomy" id="595255"/>
    <lineage>
        <taxon>Eukaryota</taxon>
        <taxon>Fungi</taxon>
        <taxon>Dikarya</taxon>
        <taxon>Ascomycota</taxon>
        <taxon>Pezizomycotina</taxon>
        <taxon>Sordariomycetes</taxon>
        <taxon>Hypocreomycetidae</taxon>
        <taxon>Hypocreales</taxon>
        <taxon>Nectriaceae</taxon>
        <taxon>Cylindrodendrum</taxon>
    </lineage>
</organism>
<dbReference type="EC" id="1.4.4.2" evidence="7"/>
<evidence type="ECO:0000256" key="2">
    <source>
        <dbReference type="ARBA" id="ARBA00010756"/>
    </source>
</evidence>
<dbReference type="FunFam" id="3.40.640.10:FF:000005">
    <property type="entry name" value="Glycine dehydrogenase (decarboxylating), mitochondrial"/>
    <property type="match status" value="1"/>
</dbReference>
<protein>
    <recommendedName>
        <fullName evidence="7">Glycine cleavage system P protein</fullName>
        <ecNumber evidence="7">1.4.4.2</ecNumber>
    </recommendedName>
</protein>
<dbReference type="PANTHER" id="PTHR11773">
    <property type="entry name" value="GLYCINE DEHYDROGENASE, DECARBOXYLATING"/>
    <property type="match status" value="1"/>
</dbReference>
<dbReference type="PROSITE" id="PS51257">
    <property type="entry name" value="PROKAR_LIPOPROTEIN"/>
    <property type="match status" value="1"/>
</dbReference>
<dbReference type="InterPro" id="IPR003437">
    <property type="entry name" value="GcvP"/>
</dbReference>
<evidence type="ECO:0000259" key="9">
    <source>
        <dbReference type="Pfam" id="PF02347"/>
    </source>
</evidence>
<comment type="similarity">
    <text evidence="2 7">Belongs to the GcvP family.</text>
</comment>
<dbReference type="GO" id="GO:0019464">
    <property type="term" value="P:glycine decarboxylation via glycine cleavage system"/>
    <property type="evidence" value="ECO:0007669"/>
    <property type="project" value="TreeGrafter"/>
</dbReference>
<dbReference type="NCBIfam" id="TIGR00461">
    <property type="entry name" value="gcvP"/>
    <property type="match status" value="1"/>
</dbReference>
<comment type="subunit">
    <text evidence="7">The glycine cleavage system is composed of four proteins: P, T, L and H.</text>
</comment>
<evidence type="ECO:0000256" key="8">
    <source>
        <dbReference type="SAM" id="MobiDB-lite"/>
    </source>
</evidence>
<sequence length="1060" mass="116894">MASRQVLVRMQGLSAASLACTRSILPTPWASRTSSKACVGSMGSHGYMARRWTSDAPKYNHNIPKVVQIDTNSTEELKEWAQFPRRHIGPRDNDIKDMLKILGPGAETLDGFISQVIPEHLMLPPRANVRSLPLTEAAATKSFQNLFNRNPTKVWMNGGGYYDVATPPVIQRNVLENPGWYTSYTPYQPEISQGRLESLLNFQTMVSDLTGLPIANASLLDEGTAAAEAMAMSLSSLPAARAKRPGKTYVVSHLVHPHSYRVMKGRAEGFGIRLKMMQISGPNAIRKIQEYGDDLIGVLVQYPDTDGGVRDFRELADAVHSQGVLLSVATDLLSLTYLTPPGEWGADIAFGNSQRFGVPLGYGGPHAAFMAVKESSKRRLPGRLVGLSKDRLGRPALRLALQTREQRIRREKATSNVCTAQALLANMAAMYAIYYGPEQLKQMAGDALRYARAIQIVAEHYGYDITTATLDPDGKVLSDTITIMLDNEGHAESIVQALYQAGVGVRTNGDRPGITMAASPTFSKATFMKIARILATNTRRRVSDPHQEVANDAWRQMSDYDVFGELPEAVRRESPFLTHPVFNSHHSETEMLRYIHHLQSKDLSLVHSMIPLGSCTMKLNATSQMKLISNEKLHVHPHVPRTSLSGYQTLFTQVSYYLVTLTGMDNVCLQPNSGAQGEFAGLRVIRKYHEERGDAKRDICLIPVSAHGTNPASAAMAGMRVVPIKCNTATGNLDLVDLEEKCEKHADELGAIMITYPSTYGVFEPDVHRACGLVHEYGGLVYMDGANMNAQIGLTSPGAIGADVCHLNLHKTFCIPHGGGGPGVGPICVKEFLNPFLPSKADQHSVTSANFGSASLLPITWMYIVTMGDKGLLEATKTALLNANYMLTRLKDHYPILYTNDNGRCAHEFIVDARPFRESAGIEAIDIAKRLQDYGFHSPTMSWPVPNTLMIEPTESESKEEMDRFIDAMISIREEIREIEEGKQPREGNVLKNSPHPQVDVIKGDGDGKWERPYSREKAAYPLPYLEEKKFWPSVARIDDAYGDTHLFCTCPPVEDTTSA</sequence>
<evidence type="ECO:0000313" key="12">
    <source>
        <dbReference type="Proteomes" id="UP000722485"/>
    </source>
</evidence>
<comment type="caution">
    <text evidence="11">The sequence shown here is derived from an EMBL/GenBank/DDBJ whole genome shotgun (WGS) entry which is preliminary data.</text>
</comment>
<keyword evidence="12" id="KW-1185">Reference proteome</keyword>
<dbReference type="AlphaFoldDB" id="A0A9P5LEB5"/>
<comment type="function">
    <text evidence="7">The glycine cleavage system catalyzes the degradation of glycine.</text>
</comment>
<feature type="modified residue" description="N6-(pyridoxal phosphate)lysine" evidence="6">
    <location>
        <position position="811"/>
    </location>
</feature>